<organism evidence="1 2">
    <name type="scientific">Gossypium arboreum</name>
    <name type="common">Tree cotton</name>
    <name type="synonym">Gossypium nanking</name>
    <dbReference type="NCBI Taxonomy" id="29729"/>
    <lineage>
        <taxon>Eukaryota</taxon>
        <taxon>Viridiplantae</taxon>
        <taxon>Streptophyta</taxon>
        <taxon>Embryophyta</taxon>
        <taxon>Tracheophyta</taxon>
        <taxon>Spermatophyta</taxon>
        <taxon>Magnoliopsida</taxon>
        <taxon>eudicotyledons</taxon>
        <taxon>Gunneridae</taxon>
        <taxon>Pentapetalae</taxon>
        <taxon>rosids</taxon>
        <taxon>malvids</taxon>
        <taxon>Malvales</taxon>
        <taxon>Malvaceae</taxon>
        <taxon>Malvoideae</taxon>
        <taxon>Gossypium</taxon>
    </lineage>
</organism>
<dbReference type="Proteomes" id="UP000032142">
    <property type="component" value="Unassembled WGS sequence"/>
</dbReference>
<proteinExistence type="predicted"/>
<sequence>MYDGWKLESFIFPTRIEMVPLRISWRENVDQCTDHGASWGLESQYRWW</sequence>
<reference evidence="2" key="1">
    <citation type="submission" date="2014-09" db="EMBL/GenBank/DDBJ databases">
        <authorList>
            <person name="Mudge J."/>
            <person name="Ramaraj T."/>
            <person name="Lindquist I.E."/>
            <person name="Bharti A.K."/>
            <person name="Sundararajan A."/>
            <person name="Cameron C.T."/>
            <person name="Woodward J.E."/>
            <person name="May G.D."/>
            <person name="Brubaker C."/>
            <person name="Broadhvest J."/>
            <person name="Wilkins T.A."/>
        </authorList>
    </citation>
    <scope>NUCLEOTIDE SEQUENCE</scope>
    <source>
        <strain evidence="2">cv. AKA8401</strain>
    </source>
</reference>
<accession>A0A0B0PP24</accession>
<evidence type="ECO:0000313" key="2">
    <source>
        <dbReference type="Proteomes" id="UP000032142"/>
    </source>
</evidence>
<dbReference type="AlphaFoldDB" id="A0A0B0PP24"/>
<protein>
    <submittedName>
        <fullName evidence="1">Uncharacterized protein</fullName>
    </submittedName>
</protein>
<evidence type="ECO:0000313" key="1">
    <source>
        <dbReference type="EMBL" id="KHG28198.1"/>
    </source>
</evidence>
<dbReference type="EMBL" id="KN444005">
    <property type="protein sequence ID" value="KHG28198.1"/>
    <property type="molecule type" value="Genomic_DNA"/>
</dbReference>
<name>A0A0B0PP24_GOSAR</name>
<gene>
    <name evidence="1" type="ORF">F383_12061</name>
</gene>
<keyword evidence="2" id="KW-1185">Reference proteome</keyword>